<dbReference type="GO" id="GO:0007346">
    <property type="term" value="P:regulation of mitotic cell cycle"/>
    <property type="evidence" value="ECO:0007669"/>
    <property type="project" value="TreeGrafter"/>
</dbReference>
<proteinExistence type="inferred from homology"/>
<dbReference type="GO" id="GO:0005524">
    <property type="term" value="F:ATP binding"/>
    <property type="evidence" value="ECO:0007669"/>
    <property type="project" value="UniProtKB-KW"/>
</dbReference>
<dbReference type="OrthoDB" id="413582at2759"/>
<evidence type="ECO:0000313" key="5">
    <source>
        <dbReference type="EMBL" id="KAA8907889.1"/>
    </source>
</evidence>
<dbReference type="PROSITE" id="PS00108">
    <property type="entry name" value="PROTEIN_KINASE_ST"/>
    <property type="match status" value="1"/>
</dbReference>
<dbReference type="AlphaFoldDB" id="A0A642UYQ9"/>
<dbReference type="RefSeq" id="XP_034014821.1">
    <property type="nucleotide sequence ID" value="XM_034155701.1"/>
</dbReference>
<dbReference type="Proteomes" id="UP000449547">
    <property type="component" value="Unassembled WGS sequence"/>
</dbReference>
<dbReference type="InterPro" id="IPR050108">
    <property type="entry name" value="CDK"/>
</dbReference>
<accession>A0A642UYQ9</accession>
<name>A0A642UYQ9_DIURU</name>
<dbReference type="CDD" id="cd00180">
    <property type="entry name" value="PKc"/>
    <property type="match status" value="1"/>
</dbReference>
<keyword evidence="3" id="KW-0067">ATP-binding</keyword>
<evidence type="ECO:0000256" key="3">
    <source>
        <dbReference type="ARBA" id="ARBA00022840"/>
    </source>
</evidence>
<dbReference type="PANTHER" id="PTHR24056:SF508">
    <property type="entry name" value="CYCLIN-DEPENDENT KINASE 10"/>
    <property type="match status" value="1"/>
</dbReference>
<dbReference type="OMA" id="FPDWNKF"/>
<sequence length="329" mass="36753">MSDKEYHSRTKVYGGPYSLVYRALDGGDRPVALKVVDTDFRLPPHSIDNEIKLVKQLQHPGIIHYVTDYRDGDDRVLVTSFYPYTLTRYLDVTSRRTTKFDLASPDAAAPPTVTKRSTVTSEWGTTTLIQLADALAYLHSQGVIHRDLKPDNIYFSDQSGQNPVIGDFGISWQSGISEPADDKVLDISTGIYKPIECCFGYNCYGTEVDIWSLAMVMSVVFATTSNKSVFDGGNDIQLISSVFHHLGTPYLEPDAERAPQCFWPTMANPRYHLVQFTLTPSPRQPMPSLFPRCTNSAVLDVLDDMLSYEGSQRPTAAAIVRRLRPSASR</sequence>
<keyword evidence="6" id="KW-1185">Reference proteome</keyword>
<organism evidence="5 6">
    <name type="scientific">Diutina rugosa</name>
    <name type="common">Yeast</name>
    <name type="synonym">Candida rugosa</name>
    <dbReference type="NCBI Taxonomy" id="5481"/>
    <lineage>
        <taxon>Eukaryota</taxon>
        <taxon>Fungi</taxon>
        <taxon>Dikarya</taxon>
        <taxon>Ascomycota</taxon>
        <taxon>Saccharomycotina</taxon>
        <taxon>Pichiomycetes</taxon>
        <taxon>Debaryomycetaceae</taxon>
        <taxon>Diutina</taxon>
    </lineage>
</organism>
<protein>
    <recommendedName>
        <fullName evidence="4">Protein kinase domain-containing protein</fullName>
    </recommendedName>
</protein>
<dbReference type="GeneID" id="54778952"/>
<dbReference type="InterPro" id="IPR011009">
    <property type="entry name" value="Kinase-like_dom_sf"/>
</dbReference>
<dbReference type="SUPFAM" id="SSF56112">
    <property type="entry name" value="Protein kinase-like (PK-like)"/>
    <property type="match status" value="1"/>
</dbReference>
<dbReference type="PROSITE" id="PS50011">
    <property type="entry name" value="PROTEIN_KINASE_DOM"/>
    <property type="match status" value="1"/>
</dbReference>
<comment type="caution">
    <text evidence="5">The sequence shown here is derived from an EMBL/GenBank/DDBJ whole genome shotgun (WGS) entry which is preliminary data.</text>
</comment>
<dbReference type="InterPro" id="IPR000719">
    <property type="entry name" value="Prot_kinase_dom"/>
</dbReference>
<dbReference type="GO" id="GO:0004674">
    <property type="term" value="F:protein serine/threonine kinase activity"/>
    <property type="evidence" value="ECO:0007669"/>
    <property type="project" value="TreeGrafter"/>
</dbReference>
<evidence type="ECO:0000259" key="4">
    <source>
        <dbReference type="PROSITE" id="PS50011"/>
    </source>
</evidence>
<evidence type="ECO:0000313" key="6">
    <source>
        <dbReference type="Proteomes" id="UP000449547"/>
    </source>
</evidence>
<dbReference type="Gene3D" id="1.10.510.10">
    <property type="entry name" value="Transferase(Phosphotransferase) domain 1"/>
    <property type="match status" value="1"/>
</dbReference>
<dbReference type="EMBL" id="SWFT01000018">
    <property type="protein sequence ID" value="KAA8907889.1"/>
    <property type="molecule type" value="Genomic_DNA"/>
</dbReference>
<dbReference type="InterPro" id="IPR008271">
    <property type="entry name" value="Ser/Thr_kinase_AS"/>
</dbReference>
<comment type="similarity">
    <text evidence="1">Belongs to the protein kinase superfamily. CMGC Ser/Thr protein kinase family. CDC2/CDKX subfamily.</text>
</comment>
<evidence type="ECO:0000256" key="2">
    <source>
        <dbReference type="ARBA" id="ARBA00022741"/>
    </source>
</evidence>
<dbReference type="Gene3D" id="3.30.200.20">
    <property type="entry name" value="Phosphorylase Kinase, domain 1"/>
    <property type="match status" value="1"/>
</dbReference>
<dbReference type="SMART" id="SM00220">
    <property type="entry name" value="S_TKc"/>
    <property type="match status" value="1"/>
</dbReference>
<keyword evidence="2" id="KW-0547">Nucleotide-binding</keyword>
<dbReference type="PANTHER" id="PTHR24056">
    <property type="entry name" value="CELL DIVISION PROTEIN KINASE"/>
    <property type="match status" value="1"/>
</dbReference>
<reference evidence="5 6" key="1">
    <citation type="submission" date="2019-07" db="EMBL/GenBank/DDBJ databases">
        <title>Genome assembly of two rare yeast pathogens: Diutina rugosa and Trichomonascus ciferrii.</title>
        <authorList>
            <person name="Mixao V."/>
            <person name="Saus E."/>
            <person name="Hansen A."/>
            <person name="Lass-Flor C."/>
            <person name="Gabaldon T."/>
        </authorList>
    </citation>
    <scope>NUCLEOTIDE SEQUENCE [LARGE SCALE GENOMIC DNA]</scope>
    <source>
        <strain evidence="5 6">CBS 613</strain>
    </source>
</reference>
<feature type="domain" description="Protein kinase" evidence="4">
    <location>
        <begin position="6"/>
        <end position="327"/>
    </location>
</feature>
<dbReference type="GO" id="GO:0005634">
    <property type="term" value="C:nucleus"/>
    <property type="evidence" value="ECO:0007669"/>
    <property type="project" value="TreeGrafter"/>
</dbReference>
<dbReference type="Pfam" id="PF00069">
    <property type="entry name" value="Pkinase"/>
    <property type="match status" value="1"/>
</dbReference>
<gene>
    <name evidence="5" type="ORF">DIURU_000299</name>
</gene>
<evidence type="ECO:0000256" key="1">
    <source>
        <dbReference type="ARBA" id="ARBA00006485"/>
    </source>
</evidence>
<dbReference type="VEuPathDB" id="FungiDB:DIURU_000299"/>